<comment type="function">
    <text evidence="12">Aminopeptidase N is involved in the degradation of intracellular peptides generated by protein breakdown during normal growth as well as in response to nutrient starvation.</text>
</comment>
<dbReference type="Pfam" id="PF01433">
    <property type="entry name" value="Peptidase_M1"/>
    <property type="match status" value="1"/>
</dbReference>
<dbReference type="NCBIfam" id="TIGR02414">
    <property type="entry name" value="pepN_proteo"/>
    <property type="match status" value="1"/>
</dbReference>
<keyword evidence="10" id="KW-0862">Zinc</keyword>
<keyword evidence="7" id="KW-0645">Protease</keyword>
<keyword evidence="8" id="KW-0479">Metal-binding</keyword>
<evidence type="ECO:0000256" key="1">
    <source>
        <dbReference type="ARBA" id="ARBA00000098"/>
    </source>
</evidence>
<name>A0A1I4T8Z9_9GAMM</name>
<dbReference type="InterPro" id="IPR042097">
    <property type="entry name" value="Aminopeptidase_N-like_N_sf"/>
</dbReference>
<evidence type="ECO:0000313" key="18">
    <source>
        <dbReference type="EMBL" id="SFM73189.1"/>
    </source>
</evidence>
<dbReference type="InterPro" id="IPR014782">
    <property type="entry name" value="Peptidase_M1_dom"/>
</dbReference>
<comment type="similarity">
    <text evidence="3">Belongs to the peptidase M1 family.</text>
</comment>
<evidence type="ECO:0000256" key="4">
    <source>
        <dbReference type="ARBA" id="ARBA00012564"/>
    </source>
</evidence>
<dbReference type="Pfam" id="PF17900">
    <property type="entry name" value="Peptidase_M1_N"/>
    <property type="match status" value="1"/>
</dbReference>
<evidence type="ECO:0000256" key="6">
    <source>
        <dbReference type="ARBA" id="ARBA00022438"/>
    </source>
</evidence>
<dbReference type="PANTHER" id="PTHR46322:SF1">
    <property type="entry name" value="PUROMYCIN-SENSITIVE AMINOPEPTIDASE"/>
    <property type="match status" value="1"/>
</dbReference>
<evidence type="ECO:0000256" key="13">
    <source>
        <dbReference type="NCBIfam" id="TIGR02414"/>
    </source>
</evidence>
<dbReference type="InterPro" id="IPR012779">
    <property type="entry name" value="Peptidase_M1_pepN"/>
</dbReference>
<dbReference type="FunFam" id="2.60.40.1840:FF:000001">
    <property type="entry name" value="Aminopeptidase N"/>
    <property type="match status" value="1"/>
</dbReference>
<dbReference type="InterPro" id="IPR045357">
    <property type="entry name" value="Aminopeptidase_N-like_N"/>
</dbReference>
<dbReference type="InterPro" id="IPR037144">
    <property type="entry name" value="Peptidase_M1_pepN_C_sf"/>
</dbReference>
<gene>
    <name evidence="18" type="ORF">SAMN05216217_11368</name>
</gene>
<dbReference type="OrthoDB" id="100605at2"/>
<dbReference type="InterPro" id="IPR027268">
    <property type="entry name" value="Peptidase_M4/M1_CTD_sf"/>
</dbReference>
<evidence type="ECO:0000256" key="2">
    <source>
        <dbReference type="ARBA" id="ARBA00001947"/>
    </source>
</evidence>
<evidence type="ECO:0000256" key="8">
    <source>
        <dbReference type="ARBA" id="ARBA00022723"/>
    </source>
</evidence>
<dbReference type="EMBL" id="FOUI01000013">
    <property type="protein sequence ID" value="SFM73189.1"/>
    <property type="molecule type" value="Genomic_DNA"/>
</dbReference>
<feature type="domain" description="Peptidase M1 alanyl aminopeptidase Ig-like fold" evidence="15">
    <location>
        <begin position="483"/>
        <end position="587"/>
    </location>
</feature>
<protein>
    <recommendedName>
        <fullName evidence="5 13">Aminopeptidase N</fullName>
        <ecNumber evidence="4 13">3.4.11.2</ecNumber>
    </recommendedName>
</protein>
<evidence type="ECO:0000256" key="12">
    <source>
        <dbReference type="ARBA" id="ARBA00059739"/>
    </source>
</evidence>
<evidence type="ECO:0000259" key="16">
    <source>
        <dbReference type="Pfam" id="PF17432"/>
    </source>
</evidence>
<dbReference type="FunFam" id="3.30.2010.30:FF:000002">
    <property type="entry name" value="Putative aminopeptidase N"/>
    <property type="match status" value="1"/>
</dbReference>
<evidence type="ECO:0000259" key="15">
    <source>
        <dbReference type="Pfam" id="PF11940"/>
    </source>
</evidence>
<dbReference type="EC" id="3.4.11.2" evidence="4 13"/>
<evidence type="ECO:0000259" key="17">
    <source>
        <dbReference type="Pfam" id="PF17900"/>
    </source>
</evidence>
<evidence type="ECO:0000256" key="9">
    <source>
        <dbReference type="ARBA" id="ARBA00022801"/>
    </source>
</evidence>
<dbReference type="CDD" id="cd09600">
    <property type="entry name" value="M1_APN"/>
    <property type="match status" value="1"/>
</dbReference>
<dbReference type="GO" id="GO:0008270">
    <property type="term" value="F:zinc ion binding"/>
    <property type="evidence" value="ECO:0007669"/>
    <property type="project" value="InterPro"/>
</dbReference>
<dbReference type="SUPFAM" id="SSF55486">
    <property type="entry name" value="Metalloproteases ('zincins'), catalytic domain"/>
    <property type="match status" value="1"/>
</dbReference>
<dbReference type="InterPro" id="IPR038438">
    <property type="entry name" value="PepN_Ig-like_sf"/>
</dbReference>
<dbReference type="GO" id="GO:0008237">
    <property type="term" value="F:metallopeptidase activity"/>
    <property type="evidence" value="ECO:0007669"/>
    <property type="project" value="UniProtKB-UniRule"/>
</dbReference>
<dbReference type="FunFam" id="1.10.390.10:FF:000002">
    <property type="entry name" value="Aminopeptidase N"/>
    <property type="match status" value="1"/>
</dbReference>
<evidence type="ECO:0000256" key="5">
    <source>
        <dbReference type="ARBA" id="ARBA00015611"/>
    </source>
</evidence>
<dbReference type="Proteomes" id="UP000243629">
    <property type="component" value="Unassembled WGS sequence"/>
</dbReference>
<organism evidence="18 19">
    <name type="scientific">Halopseudomonas yangmingensis</name>
    <dbReference type="NCBI Taxonomy" id="1720063"/>
    <lineage>
        <taxon>Bacteria</taxon>
        <taxon>Pseudomonadati</taxon>
        <taxon>Pseudomonadota</taxon>
        <taxon>Gammaproteobacteria</taxon>
        <taxon>Pseudomonadales</taxon>
        <taxon>Pseudomonadaceae</taxon>
        <taxon>Halopseudomonas</taxon>
    </lineage>
</organism>
<dbReference type="PRINTS" id="PR00756">
    <property type="entry name" value="ALADIPTASE"/>
</dbReference>
<dbReference type="Pfam" id="PF11940">
    <property type="entry name" value="DUF3458"/>
    <property type="match status" value="1"/>
</dbReference>
<keyword evidence="9" id="KW-0378">Hydrolase</keyword>
<comment type="catalytic activity">
    <reaction evidence="1">
        <text>Release of an N-terminal amino acid, Xaa-|-Yaa- from a peptide, amide or arylamide. Xaa is preferably Ala, but may be most amino acids including Pro (slow action). When a terminal hydrophobic residue is followed by a prolyl residue, the two may be released as an intact Xaa-Pro dipeptide.</text>
        <dbReference type="EC" id="3.4.11.2"/>
    </reaction>
</comment>
<dbReference type="RefSeq" id="WP_093477350.1">
    <property type="nucleotide sequence ID" value="NZ_FOUI01000013.1"/>
</dbReference>
<dbReference type="FunFam" id="2.60.40.1730:FF:000005">
    <property type="entry name" value="Aminopeptidase N"/>
    <property type="match status" value="1"/>
</dbReference>
<accession>A0A1I4T8Z9</accession>
<feature type="domain" description="Aminopeptidase N-like N-terminal" evidence="17">
    <location>
        <begin position="118"/>
        <end position="225"/>
    </location>
</feature>
<reference evidence="19" key="1">
    <citation type="submission" date="2016-10" db="EMBL/GenBank/DDBJ databases">
        <authorList>
            <person name="Varghese N."/>
            <person name="Submissions S."/>
        </authorList>
    </citation>
    <scope>NUCLEOTIDE SEQUENCE [LARGE SCALE GENOMIC DNA]</scope>
    <source>
        <strain evidence="19">DSM 24213</strain>
    </source>
</reference>
<dbReference type="GO" id="GO:0016285">
    <property type="term" value="F:alanyl aminopeptidase activity"/>
    <property type="evidence" value="ECO:0007669"/>
    <property type="project" value="UniProtKB-EC"/>
</dbReference>
<dbReference type="Gene3D" id="1.10.390.10">
    <property type="entry name" value="Neutral Protease Domain 2"/>
    <property type="match status" value="1"/>
</dbReference>
<dbReference type="SUPFAM" id="SSF63737">
    <property type="entry name" value="Leukotriene A4 hydrolase N-terminal domain"/>
    <property type="match status" value="1"/>
</dbReference>
<evidence type="ECO:0000256" key="7">
    <source>
        <dbReference type="ARBA" id="ARBA00022670"/>
    </source>
</evidence>
<feature type="domain" description="Peptidase M1 alanyl aminopeptidase C-terminal" evidence="16">
    <location>
        <begin position="592"/>
        <end position="917"/>
    </location>
</feature>
<evidence type="ECO:0000256" key="10">
    <source>
        <dbReference type="ARBA" id="ARBA00022833"/>
    </source>
</evidence>
<dbReference type="InterPro" id="IPR035414">
    <property type="entry name" value="Peptidase_M1_pepN_Ig-like"/>
</dbReference>
<keyword evidence="19" id="KW-1185">Reference proteome</keyword>
<dbReference type="PANTHER" id="PTHR46322">
    <property type="entry name" value="PUROMYCIN-SENSITIVE AMINOPEPTIDASE"/>
    <property type="match status" value="1"/>
</dbReference>
<keyword evidence="6 18" id="KW-0031">Aminopeptidase</keyword>
<evidence type="ECO:0000256" key="3">
    <source>
        <dbReference type="ARBA" id="ARBA00010136"/>
    </source>
</evidence>
<keyword evidence="11" id="KW-0482">Metalloprotease</keyword>
<evidence type="ECO:0000259" key="14">
    <source>
        <dbReference type="Pfam" id="PF01433"/>
    </source>
</evidence>
<sequence>MCTEQPKTIYLKDYQQPDYWIDETHLTFELFEDHALVHSRLMLRLNSDVMDSRLRGNDVDMSGDAGGVSGHGRVVIPGAGRGSSPLPPLVLDGQQVQLLSVALDDQPLAEGDYRVDAHSLTLHPSSAQFELAISTRIEPQNNTALEGLYKSGGMFCTQCEAEGFRKITYYLDRPDVMSRFTTTLIADKGDYPVLLSNGNLIASGEHEAGRHWATWEDPFPKPAYLFALVAGDLVLIQDSFTTMSGRTIDLRIYVESENREQCGHAMDSLKRSMRWDEEVYGREYDLDIFMIVAVNDFNMGAMENKGLNIFNSSCVLAHPDTATDLAFQRVEAVVAHEYFHNWSGNRVTCRDWFQLSLKEGFTVFRDAEFSADMNSRTVKRIEDVTFLRANQFAEDAGPMAHPVRPDSFIEISNFYTLTVYEKGAEVVRMLHTLCGAEGFRKGTDLYFERHDGQAVTCDDFIKALEEANGLDFTQFKRWYSQAGTPRLEVHGHWDAASGQFSLLCRQSCPATPGQSEKLPFVIPLRMALLDSQGREMPLQLLGETVSRGSETVLAVTEAEQVFTFAGLAEEPLPSLLRGFSAPVKLSYPYSRDDRVFLAMHDPDGFNRWEACQALAVDVMQGLVQIQQAGRPLLPDQRLIEVYRSLLADDSLDPAMVAEMLRLPSEAYLVELAEVADIDAIHQVREGLRRALAEALRADMLRVWRRLQIAVAGPFSASAEAVARRSLKNTLLGYLMLDAADDMLAACVRQFVEADNMTDRQAALVALVNSPFEEQKQAALAQFAERWQGYPLVMDQWFSVQACCSLPGALERVEALMAHPAFNLRNPNKVRALIGAFANQNLIGFHRGDGAGYRFLAERIIELNTLNPQIASRLCTPLTRWRKFDTARQPLMREQLQRIMVLEGLSPDVYEVVSKSLE</sequence>
<dbReference type="Gene3D" id="3.30.2010.30">
    <property type="match status" value="1"/>
</dbReference>
<evidence type="ECO:0000313" key="19">
    <source>
        <dbReference type="Proteomes" id="UP000243629"/>
    </source>
</evidence>
<evidence type="ECO:0000256" key="11">
    <source>
        <dbReference type="ARBA" id="ARBA00023049"/>
    </source>
</evidence>
<dbReference type="Gene3D" id="2.60.40.1730">
    <property type="entry name" value="tricorn interacting facor f3 domain"/>
    <property type="match status" value="1"/>
</dbReference>
<feature type="domain" description="Peptidase M1 membrane alanine aminopeptidase" evidence="14">
    <location>
        <begin position="265"/>
        <end position="478"/>
    </location>
</feature>
<dbReference type="STRING" id="1720063.SAMN05216217_11368"/>
<dbReference type="GO" id="GO:0006508">
    <property type="term" value="P:proteolysis"/>
    <property type="evidence" value="ECO:0007669"/>
    <property type="project" value="UniProtKB-UniRule"/>
</dbReference>
<dbReference type="InterPro" id="IPR001930">
    <property type="entry name" value="Peptidase_M1"/>
</dbReference>
<comment type="cofactor">
    <cofactor evidence="2">
        <name>Zn(2+)</name>
        <dbReference type="ChEBI" id="CHEBI:29105"/>
    </cofactor>
</comment>
<proteinExistence type="inferred from homology"/>
<dbReference type="InterPro" id="IPR024601">
    <property type="entry name" value="Peptidase_M1_pepN_C"/>
</dbReference>
<dbReference type="Pfam" id="PF17432">
    <property type="entry name" value="DUF3458_C"/>
    <property type="match status" value="1"/>
</dbReference>
<dbReference type="Gene3D" id="2.60.40.1840">
    <property type="match status" value="1"/>
</dbReference>
<dbReference type="Gene3D" id="1.25.50.10">
    <property type="entry name" value="Peptidase M1, alanyl aminopeptidase, C-terminal domain"/>
    <property type="match status" value="1"/>
</dbReference>
<dbReference type="AlphaFoldDB" id="A0A1I4T8Z9"/>